<comment type="caution">
    <text evidence="2">The sequence shown here is derived from an EMBL/GenBank/DDBJ whole genome shotgun (WGS) entry which is preliminary data.</text>
</comment>
<proteinExistence type="predicted"/>
<accession>A0A939PJU2</accession>
<dbReference type="AlphaFoldDB" id="A0A939PJU2"/>
<reference evidence="2" key="1">
    <citation type="submission" date="2021-03" db="EMBL/GenBank/DDBJ databases">
        <authorList>
            <person name="Kanchanasin P."/>
            <person name="Saeng-In P."/>
            <person name="Phongsopitanun W."/>
            <person name="Yuki M."/>
            <person name="Kudo T."/>
            <person name="Ohkuma M."/>
            <person name="Tanasupawat S."/>
        </authorList>
    </citation>
    <scope>NUCLEOTIDE SEQUENCE</scope>
    <source>
        <strain evidence="2">GKU 128</strain>
    </source>
</reference>
<evidence type="ECO:0000256" key="1">
    <source>
        <dbReference type="SAM" id="MobiDB-lite"/>
    </source>
</evidence>
<feature type="region of interest" description="Disordered" evidence="1">
    <location>
        <begin position="663"/>
        <end position="691"/>
    </location>
</feature>
<protein>
    <submittedName>
        <fullName evidence="2">Uncharacterized protein</fullName>
    </submittedName>
</protein>
<organism evidence="2 3">
    <name type="scientific">Actinomadura barringtoniae</name>
    <dbReference type="NCBI Taxonomy" id="1427535"/>
    <lineage>
        <taxon>Bacteria</taxon>
        <taxon>Bacillati</taxon>
        <taxon>Actinomycetota</taxon>
        <taxon>Actinomycetes</taxon>
        <taxon>Streptosporangiales</taxon>
        <taxon>Thermomonosporaceae</taxon>
        <taxon>Actinomadura</taxon>
    </lineage>
</organism>
<feature type="compositionally biased region" description="Basic and acidic residues" evidence="1">
    <location>
        <begin position="673"/>
        <end position="682"/>
    </location>
</feature>
<evidence type="ECO:0000313" key="3">
    <source>
        <dbReference type="Proteomes" id="UP000669179"/>
    </source>
</evidence>
<gene>
    <name evidence="2" type="ORF">J4573_25580</name>
</gene>
<evidence type="ECO:0000313" key="2">
    <source>
        <dbReference type="EMBL" id="MBO2450499.1"/>
    </source>
</evidence>
<dbReference type="RefSeq" id="WP_208258360.1">
    <property type="nucleotide sequence ID" value="NZ_JAGEOJ010000010.1"/>
</dbReference>
<keyword evidence="3" id="KW-1185">Reference proteome</keyword>
<dbReference type="EMBL" id="JAGEOJ010000010">
    <property type="protein sequence ID" value="MBO2450499.1"/>
    <property type="molecule type" value="Genomic_DNA"/>
</dbReference>
<dbReference type="Proteomes" id="UP000669179">
    <property type="component" value="Unassembled WGS sequence"/>
</dbReference>
<name>A0A939PJU2_9ACTN</name>
<sequence>MTDKWLAPDTCGVKLREFEQMTQDMSRAGPQLEELAAQLWQALSGAGVSTGPAMEIKRIAGWARDAASDLRRRNALVHDLDRQKLAMRVSRADGNYLVLPDRYTDQIAYAEGRRVADLVRRAASGDRKALADLRRYDPRDVTPAMAKAVLEALGPEQLLKLPADLAFHARADDSLARDSQGLMSLLGRSLAVATTPGRPGYVGDAYLGQLVQAGRTSWPPGSRPPYGIVGYQSMSSLLASAGDAKFSIRFMQTVGADMVDYDRSTRKPLGDNPLPDLSGAFDADKTMNPKAAGKADFLVPLLNAAAVSGSEGAQALLNHRPMGPHIVDSPDSMRLTNLEYLLRDRRGLWGQTDHGAALGHAIQVGAIGHDKASQDLAFRAGKYLADDARKYFKVENDRIKIENKDDLDALSGLRVPMAQVLAAHITKVNDIYQSFRFGAKTGSTPMNDADMDYLLLEVTRDGNAYDTLLKSQIAHAKVAIDKSVASGSKHLDSTIVAEGWMFGHLIEARNQSVEGEEARLAADLQRMEGYISMGVGFAADKVGEGIPTGAPGAGEAYTLLVDQVQDRLTGWLAQRMVDKPDDTILAPKSNTEAVEKLFNQMITASELAHGQLSHEDLNGQPFATHGPHSKILPLESMSGDQLEALLRWVNLRTGLNALSGDMKSSLEQGQEEAAGHIKDSEGHNIQPSFRR</sequence>